<keyword evidence="6" id="KW-1185">Reference proteome</keyword>
<evidence type="ECO:0000313" key="6">
    <source>
        <dbReference type="Proteomes" id="UP000030746"/>
    </source>
</evidence>
<dbReference type="OrthoDB" id="6039438at2759"/>
<dbReference type="STRING" id="225164.V3ZQI6"/>
<dbReference type="EMBL" id="KB203412">
    <property type="protein sequence ID" value="ESO84770.1"/>
    <property type="molecule type" value="Genomic_DNA"/>
</dbReference>
<dbReference type="Pfam" id="PF14604">
    <property type="entry name" value="SH3_9"/>
    <property type="match status" value="1"/>
</dbReference>
<dbReference type="Gene3D" id="2.30.30.40">
    <property type="entry name" value="SH3 Domains"/>
    <property type="match status" value="1"/>
</dbReference>
<evidence type="ECO:0000259" key="4">
    <source>
        <dbReference type="PROSITE" id="PS50002"/>
    </source>
</evidence>
<dbReference type="PANTHER" id="PTHR46037">
    <property type="entry name" value="PROTEIN ENHANCER OF SEVENLESS 2B"/>
    <property type="match status" value="1"/>
</dbReference>
<dbReference type="HOGENOM" id="CLU_186395_2_1_1"/>
<keyword evidence="1 3" id="KW-0728">SH3 domain</keyword>
<dbReference type="CTD" id="20233209"/>
<dbReference type="GeneID" id="20233209"/>
<dbReference type="SMART" id="SM00326">
    <property type="entry name" value="SH3"/>
    <property type="match status" value="1"/>
</dbReference>
<dbReference type="SUPFAM" id="SSF50044">
    <property type="entry name" value="SH3-domain"/>
    <property type="match status" value="1"/>
</dbReference>
<dbReference type="KEGG" id="lgi:LOTGIDRAFT_131668"/>
<dbReference type="RefSeq" id="XP_009064571.1">
    <property type="nucleotide sequence ID" value="XM_009066323.1"/>
</dbReference>
<dbReference type="InterPro" id="IPR043539">
    <property type="entry name" value="Grb2-like"/>
</dbReference>
<feature type="non-terminal residue" evidence="5">
    <location>
        <position position="1"/>
    </location>
</feature>
<proteinExistence type="predicted"/>
<reference evidence="5 6" key="1">
    <citation type="journal article" date="2013" name="Nature">
        <title>Insights into bilaterian evolution from three spiralian genomes.</title>
        <authorList>
            <person name="Simakov O."/>
            <person name="Marletaz F."/>
            <person name="Cho S.J."/>
            <person name="Edsinger-Gonzales E."/>
            <person name="Havlak P."/>
            <person name="Hellsten U."/>
            <person name="Kuo D.H."/>
            <person name="Larsson T."/>
            <person name="Lv J."/>
            <person name="Arendt D."/>
            <person name="Savage R."/>
            <person name="Osoegawa K."/>
            <person name="de Jong P."/>
            <person name="Grimwood J."/>
            <person name="Chapman J.A."/>
            <person name="Shapiro H."/>
            <person name="Aerts A."/>
            <person name="Otillar R.P."/>
            <person name="Terry A.Y."/>
            <person name="Boore J.L."/>
            <person name="Grigoriev I.V."/>
            <person name="Lindberg D.R."/>
            <person name="Seaver E.C."/>
            <person name="Weisblat D.A."/>
            <person name="Putnam N.H."/>
            <person name="Rokhsar D.S."/>
        </authorList>
    </citation>
    <scope>NUCLEOTIDE SEQUENCE [LARGE SCALE GENOMIC DNA]</scope>
</reference>
<dbReference type="InterPro" id="IPR001452">
    <property type="entry name" value="SH3_domain"/>
</dbReference>
<dbReference type="PROSITE" id="PS50002">
    <property type="entry name" value="SH3"/>
    <property type="match status" value="1"/>
</dbReference>
<evidence type="ECO:0000313" key="5">
    <source>
        <dbReference type="EMBL" id="ESO84770.1"/>
    </source>
</evidence>
<dbReference type="AlphaFoldDB" id="V3ZQI6"/>
<feature type="domain" description="SH3" evidence="4">
    <location>
        <begin position="1"/>
        <end position="51"/>
    </location>
</feature>
<protein>
    <recommendedName>
        <fullName evidence="4">SH3 domain-containing protein</fullName>
    </recommendedName>
</protein>
<evidence type="ECO:0000256" key="1">
    <source>
        <dbReference type="ARBA" id="ARBA00022443"/>
    </source>
</evidence>
<accession>V3ZQI6</accession>
<dbReference type="InterPro" id="IPR036028">
    <property type="entry name" value="SH3-like_dom_sf"/>
</dbReference>
<keyword evidence="2" id="KW-0727">SH2 domain</keyword>
<gene>
    <name evidence="5" type="ORF">LOTGIDRAFT_131668</name>
</gene>
<sequence length="51" mass="5947">LYDFTASGIEELSFRRGDRLIIKDRSDPDWFQAELNGQSGFIPSNYIEYES</sequence>
<evidence type="ECO:0000256" key="2">
    <source>
        <dbReference type="ARBA" id="ARBA00022999"/>
    </source>
</evidence>
<dbReference type="PRINTS" id="PR00452">
    <property type="entry name" value="SH3DOMAIN"/>
</dbReference>
<name>V3ZQI6_LOTGI</name>
<organism evidence="5 6">
    <name type="scientific">Lottia gigantea</name>
    <name type="common">Giant owl limpet</name>
    <dbReference type="NCBI Taxonomy" id="225164"/>
    <lineage>
        <taxon>Eukaryota</taxon>
        <taxon>Metazoa</taxon>
        <taxon>Spiralia</taxon>
        <taxon>Lophotrochozoa</taxon>
        <taxon>Mollusca</taxon>
        <taxon>Gastropoda</taxon>
        <taxon>Patellogastropoda</taxon>
        <taxon>Lottioidea</taxon>
        <taxon>Lottiidae</taxon>
        <taxon>Lottia</taxon>
    </lineage>
</organism>
<dbReference type="Proteomes" id="UP000030746">
    <property type="component" value="Unassembled WGS sequence"/>
</dbReference>
<evidence type="ECO:0000256" key="3">
    <source>
        <dbReference type="PROSITE-ProRule" id="PRU00192"/>
    </source>
</evidence>